<organism evidence="1 2">
    <name type="scientific">Rufibacter immobilis</name>
    <dbReference type="NCBI Taxonomy" id="1348778"/>
    <lineage>
        <taxon>Bacteria</taxon>
        <taxon>Pseudomonadati</taxon>
        <taxon>Bacteroidota</taxon>
        <taxon>Cytophagia</taxon>
        <taxon>Cytophagales</taxon>
        <taxon>Hymenobacteraceae</taxon>
        <taxon>Rufibacter</taxon>
    </lineage>
</organism>
<evidence type="ECO:0008006" key="3">
    <source>
        <dbReference type="Google" id="ProtNLM"/>
    </source>
</evidence>
<accession>A0A3M9N3V1</accession>
<comment type="caution">
    <text evidence="1">The sequence shown here is derived from an EMBL/GenBank/DDBJ whole genome shotgun (WGS) entry which is preliminary data.</text>
</comment>
<evidence type="ECO:0000313" key="2">
    <source>
        <dbReference type="Proteomes" id="UP000271010"/>
    </source>
</evidence>
<evidence type="ECO:0000313" key="1">
    <source>
        <dbReference type="EMBL" id="RNI32481.1"/>
    </source>
</evidence>
<keyword evidence="2" id="KW-1185">Reference proteome</keyword>
<gene>
    <name evidence="1" type="ORF">EFA69_03930</name>
</gene>
<proteinExistence type="predicted"/>
<dbReference type="AlphaFoldDB" id="A0A3M9N3V1"/>
<dbReference type="Proteomes" id="UP000271010">
    <property type="component" value="Unassembled WGS sequence"/>
</dbReference>
<dbReference type="EMBL" id="RJJE01000002">
    <property type="protein sequence ID" value="RNI32481.1"/>
    <property type="molecule type" value="Genomic_DNA"/>
</dbReference>
<protein>
    <recommendedName>
        <fullName evidence="3">Outer membrane protein beta-barrel domain-containing protein</fullName>
    </recommendedName>
</protein>
<sequence>MFLSAVLIFVLKATASVGQINKKELSIGLGLASGNGHPVYRLPESDSGINTATLFAEYGIGKLFSVGPYLLYSREVATYVDPYYPALNSKDVNSGFDAGMRGSFHTSSFLFTKLNGDLYFTGFYGYTYRSVVYDKKNIYRDDFNTKIHDTYFGGLVGLSYNFLPKIGLYGEVGFSKKLFLGAGVRFLIKKSENQSNP</sequence>
<reference evidence="1 2" key="1">
    <citation type="submission" date="2018-11" db="EMBL/GenBank/DDBJ databases">
        <title>Rufibacter latericius sp. nov., isolated from water in Baiyang Lake.</title>
        <authorList>
            <person name="Yang Y."/>
        </authorList>
    </citation>
    <scope>NUCLEOTIDE SEQUENCE [LARGE SCALE GENOMIC DNA]</scope>
    <source>
        <strain evidence="1 2">MCC P1</strain>
    </source>
</reference>
<name>A0A3M9N3V1_9BACT</name>